<dbReference type="EMBL" id="AP024420">
    <property type="protein sequence ID" value="BCR89310.1"/>
    <property type="molecule type" value="Genomic_DNA"/>
</dbReference>
<dbReference type="KEGG" id="ache:ACHE_50508S"/>
<accession>A0A7R7VR57</accession>
<dbReference type="Proteomes" id="UP000637239">
    <property type="component" value="Chromosome 5"/>
</dbReference>
<dbReference type="GeneID" id="66983668"/>
<dbReference type="AlphaFoldDB" id="A0A7R7VR57"/>
<protein>
    <submittedName>
        <fullName evidence="1">Uncharacterized protein</fullName>
    </submittedName>
</protein>
<reference evidence="1" key="2">
    <citation type="submission" date="2021-02" db="EMBL/GenBank/DDBJ databases">
        <title>Aspergillus chevalieri M1 genome sequence.</title>
        <authorList>
            <person name="Kadooka C."/>
            <person name="Mori K."/>
            <person name="Futagami T."/>
        </authorList>
    </citation>
    <scope>NUCLEOTIDE SEQUENCE</scope>
    <source>
        <strain evidence="1">M1</strain>
    </source>
</reference>
<sequence length="78" mass="8798">MPDVSFSASMWTDEQAKEIHGIARSIKPDIKLHAINPGLQVQQGPDAIVDYSVRRCLRCWTAKSLENEVVHISYCDVE</sequence>
<reference evidence="1" key="1">
    <citation type="submission" date="2021-01" db="EMBL/GenBank/DDBJ databases">
        <authorList>
            <consortium name="Aspergillus chevalieri M1 genome sequencing consortium"/>
            <person name="Kazuki M."/>
            <person name="Futagami T."/>
        </authorList>
    </citation>
    <scope>NUCLEOTIDE SEQUENCE</scope>
    <source>
        <strain evidence="1">M1</strain>
    </source>
</reference>
<name>A0A7R7VR57_ASPCH</name>
<evidence type="ECO:0000313" key="1">
    <source>
        <dbReference type="EMBL" id="BCR89310.1"/>
    </source>
</evidence>
<organism evidence="1 2">
    <name type="scientific">Aspergillus chevalieri</name>
    <name type="common">Eurotium chevalieri</name>
    <dbReference type="NCBI Taxonomy" id="182096"/>
    <lineage>
        <taxon>Eukaryota</taxon>
        <taxon>Fungi</taxon>
        <taxon>Dikarya</taxon>
        <taxon>Ascomycota</taxon>
        <taxon>Pezizomycotina</taxon>
        <taxon>Eurotiomycetes</taxon>
        <taxon>Eurotiomycetidae</taxon>
        <taxon>Eurotiales</taxon>
        <taxon>Aspergillaceae</taxon>
        <taxon>Aspergillus</taxon>
        <taxon>Aspergillus subgen. Aspergillus</taxon>
    </lineage>
</organism>
<dbReference type="RefSeq" id="XP_043137832.1">
    <property type="nucleotide sequence ID" value="XM_043280233.1"/>
</dbReference>
<evidence type="ECO:0000313" key="2">
    <source>
        <dbReference type="Proteomes" id="UP000637239"/>
    </source>
</evidence>
<keyword evidence="2" id="KW-1185">Reference proteome</keyword>
<gene>
    <name evidence="1" type="ORF">ACHE_50508S</name>
</gene>
<proteinExistence type="predicted"/>